<comment type="caution">
    <text evidence="2">The sequence shown here is derived from an EMBL/GenBank/DDBJ whole genome shotgun (WGS) entry which is preliminary data.</text>
</comment>
<proteinExistence type="predicted"/>
<feature type="repeat" description="TPR" evidence="1">
    <location>
        <begin position="65"/>
        <end position="98"/>
    </location>
</feature>
<dbReference type="InterPro" id="IPR011990">
    <property type="entry name" value="TPR-like_helical_dom_sf"/>
</dbReference>
<dbReference type="EMBL" id="DSMU01000083">
    <property type="protein sequence ID" value="HEL65300.1"/>
    <property type="molecule type" value="Genomic_DNA"/>
</dbReference>
<sequence>MLSFRARKKWMKAVFWVLTVALGAGLVGSSVVWTSLPKEPAEETVARQQDTVDAQIAKAVKRQDISALLLIAGRCADGGDVKRAQEVYRKVLKLAPDNEAARLSLVELCFTYNNYDEALSEVEAILKKAPDHQKALYYRGLIRGYGKKDYAGAVADLKRFVSLAGSGREVEEASALIKEWSSKR</sequence>
<protein>
    <submittedName>
        <fullName evidence="2">Tetratricopeptide repeat protein</fullName>
    </submittedName>
</protein>
<reference evidence="2" key="1">
    <citation type="journal article" date="2020" name="mSystems">
        <title>Genome- and Community-Level Interaction Insights into Carbon Utilization and Element Cycling Functions of Hydrothermarchaeota in Hydrothermal Sediment.</title>
        <authorList>
            <person name="Zhou Z."/>
            <person name="Liu Y."/>
            <person name="Xu W."/>
            <person name="Pan J."/>
            <person name="Luo Z.H."/>
            <person name="Li M."/>
        </authorList>
    </citation>
    <scope>NUCLEOTIDE SEQUENCE [LARGE SCALE GENOMIC DNA]</scope>
    <source>
        <strain evidence="2">SpSt-300</strain>
    </source>
</reference>
<evidence type="ECO:0000256" key="1">
    <source>
        <dbReference type="PROSITE-ProRule" id="PRU00339"/>
    </source>
</evidence>
<gene>
    <name evidence="2" type="ORF">ENQ34_01275</name>
</gene>
<accession>A0A7C2IVE6</accession>
<dbReference type="PROSITE" id="PS50005">
    <property type="entry name" value="TPR"/>
    <property type="match status" value="1"/>
</dbReference>
<dbReference type="InterPro" id="IPR019734">
    <property type="entry name" value="TPR_rpt"/>
</dbReference>
<dbReference type="SUPFAM" id="SSF48452">
    <property type="entry name" value="TPR-like"/>
    <property type="match status" value="1"/>
</dbReference>
<name>A0A7C2IVE6_9THEO</name>
<organism evidence="2">
    <name type="scientific">Ammonifex degensii</name>
    <dbReference type="NCBI Taxonomy" id="42838"/>
    <lineage>
        <taxon>Bacteria</taxon>
        <taxon>Bacillati</taxon>
        <taxon>Bacillota</taxon>
        <taxon>Clostridia</taxon>
        <taxon>Thermoanaerobacterales</taxon>
        <taxon>Thermoanaerobacteraceae</taxon>
        <taxon>Ammonifex</taxon>
    </lineage>
</organism>
<keyword evidence="1" id="KW-0802">TPR repeat</keyword>
<dbReference type="Gene3D" id="1.25.40.10">
    <property type="entry name" value="Tetratricopeptide repeat domain"/>
    <property type="match status" value="1"/>
</dbReference>
<dbReference type="Pfam" id="PF14559">
    <property type="entry name" value="TPR_19"/>
    <property type="match status" value="1"/>
</dbReference>
<dbReference type="AlphaFoldDB" id="A0A7C2IVE6"/>
<evidence type="ECO:0000313" key="2">
    <source>
        <dbReference type="EMBL" id="HEL65300.1"/>
    </source>
</evidence>